<feature type="transmembrane region" description="Helical" evidence="1">
    <location>
        <begin position="62"/>
        <end position="84"/>
    </location>
</feature>
<feature type="transmembrane region" description="Helical" evidence="1">
    <location>
        <begin position="9"/>
        <end position="26"/>
    </location>
</feature>
<sequence>MNHTLRQTLLIDLVTGGLGAACIWYATPLTIAPWLMIGLGALAGLLFGLLIGKDIVHPGSGLIWGVGYAFLLWLITAVALPSMMAGNAVMLDSARLHFPQLVSFLLFLGAPLGLLDGWWNGRQTRQPLKISTQLRAIIVGGLAGLVGGWAFSIWFTQNNAFILVAGIINSHTSLAGMLVHYSIAMIIGASFGLLFQHDLRSPGSSICWGLAYGIFWWFLGPLTLLPAMLHQSINWSYLNGGVFFGSLIGHAIYGIWLGLVYALLDRLWITLFIASDPIKREIDGPGIHTLNSLLWGAIASLGGGLLFSLVMLATGVLPHIAALIGSSSPITGFVVHLVISALIGMSYGLLFEHEATTVAASLAWGTLYGLAWWFIGPLTLLPILLGASATWTIQAADILLPSLLGHIIYGGVTGYIFFWLKKRHMDWLLLDPRLLAKEERLSRPAGTSAPALWLFALGLGIVLPIILG</sequence>
<feature type="transmembrane region" description="Helical" evidence="1">
    <location>
        <begin position="362"/>
        <end position="386"/>
    </location>
</feature>
<keyword evidence="1" id="KW-0472">Membrane</keyword>
<feature type="transmembrane region" description="Helical" evidence="1">
    <location>
        <begin position="293"/>
        <end position="324"/>
    </location>
</feature>
<feature type="transmembrane region" description="Helical" evidence="1">
    <location>
        <begin position="330"/>
        <end position="350"/>
    </location>
</feature>
<dbReference type="OrthoDB" id="5644717at2"/>
<feature type="transmembrane region" description="Helical" evidence="1">
    <location>
        <begin position="96"/>
        <end position="115"/>
    </location>
</feature>
<accession>A0A402BHP1</accession>
<name>A0A402BHP1_9CHLR</name>
<keyword evidence="3" id="KW-1185">Reference proteome</keyword>
<evidence type="ECO:0000313" key="3">
    <source>
        <dbReference type="Proteomes" id="UP000287171"/>
    </source>
</evidence>
<organism evidence="2 3">
    <name type="scientific">Dictyobacter alpinus</name>
    <dbReference type="NCBI Taxonomy" id="2014873"/>
    <lineage>
        <taxon>Bacteria</taxon>
        <taxon>Bacillati</taxon>
        <taxon>Chloroflexota</taxon>
        <taxon>Ktedonobacteria</taxon>
        <taxon>Ktedonobacterales</taxon>
        <taxon>Dictyobacteraceae</taxon>
        <taxon>Dictyobacter</taxon>
    </lineage>
</organism>
<feature type="transmembrane region" description="Helical" evidence="1">
    <location>
        <begin position="207"/>
        <end position="229"/>
    </location>
</feature>
<reference evidence="3" key="1">
    <citation type="submission" date="2018-12" db="EMBL/GenBank/DDBJ databases">
        <title>Tengunoibacter tsumagoiensis gen. nov., sp. nov., Dictyobacter kobayashii sp. nov., D. alpinus sp. nov., and D. joshuensis sp. nov. and description of Dictyobacteraceae fam. nov. within the order Ktedonobacterales isolated from Tengu-no-mugimeshi.</title>
        <authorList>
            <person name="Wang C.M."/>
            <person name="Zheng Y."/>
            <person name="Sakai Y."/>
            <person name="Toyoda A."/>
            <person name="Minakuchi Y."/>
            <person name="Abe K."/>
            <person name="Yokota A."/>
            <person name="Yabe S."/>
        </authorList>
    </citation>
    <scope>NUCLEOTIDE SEQUENCE [LARGE SCALE GENOMIC DNA]</scope>
    <source>
        <strain evidence="3">Uno16</strain>
    </source>
</reference>
<evidence type="ECO:0000313" key="2">
    <source>
        <dbReference type="EMBL" id="GCE30856.1"/>
    </source>
</evidence>
<gene>
    <name evidence="2" type="ORF">KDA_63400</name>
</gene>
<protein>
    <submittedName>
        <fullName evidence="2">Uncharacterized protein</fullName>
    </submittedName>
</protein>
<feature type="transmembrane region" description="Helical" evidence="1">
    <location>
        <begin position="398"/>
        <end position="420"/>
    </location>
</feature>
<evidence type="ECO:0000256" key="1">
    <source>
        <dbReference type="SAM" id="Phobius"/>
    </source>
</evidence>
<proteinExistence type="predicted"/>
<keyword evidence="1" id="KW-0812">Transmembrane</keyword>
<feature type="transmembrane region" description="Helical" evidence="1">
    <location>
        <begin position="32"/>
        <end position="50"/>
    </location>
</feature>
<feature type="transmembrane region" description="Helical" evidence="1">
    <location>
        <begin position="136"/>
        <end position="155"/>
    </location>
</feature>
<keyword evidence="1" id="KW-1133">Transmembrane helix</keyword>
<comment type="caution">
    <text evidence="2">The sequence shown here is derived from an EMBL/GenBank/DDBJ whole genome shotgun (WGS) entry which is preliminary data.</text>
</comment>
<feature type="transmembrane region" description="Helical" evidence="1">
    <location>
        <begin position="241"/>
        <end position="264"/>
    </location>
</feature>
<dbReference type="EMBL" id="BIFT01000002">
    <property type="protein sequence ID" value="GCE30856.1"/>
    <property type="molecule type" value="Genomic_DNA"/>
</dbReference>
<feature type="transmembrane region" description="Helical" evidence="1">
    <location>
        <begin position="441"/>
        <end position="467"/>
    </location>
</feature>
<dbReference type="AlphaFoldDB" id="A0A402BHP1"/>
<dbReference type="Proteomes" id="UP000287171">
    <property type="component" value="Unassembled WGS sequence"/>
</dbReference>
<feature type="transmembrane region" description="Helical" evidence="1">
    <location>
        <begin position="175"/>
        <end position="195"/>
    </location>
</feature>
<dbReference type="RefSeq" id="WP_126630892.1">
    <property type="nucleotide sequence ID" value="NZ_BIFT01000002.1"/>
</dbReference>